<reference evidence="1 2" key="1">
    <citation type="submission" date="2011-08" db="EMBL/GenBank/DDBJ databases">
        <authorList>
            <person name="Kim I.-G."/>
            <person name="Rhim S.-L."/>
        </authorList>
    </citation>
    <scope>NUCLEOTIDE SEQUENCE [LARGE SCALE GENOMIC DNA]</scope>
</reference>
<evidence type="ECO:0000313" key="2">
    <source>
        <dbReference type="Proteomes" id="UP000007323"/>
    </source>
</evidence>
<dbReference type="KEGG" id="vg:11605372"/>
<dbReference type="EMBL" id="JN585957">
    <property type="protein sequence ID" value="AEY69652.1"/>
    <property type="molecule type" value="Genomic_DNA"/>
</dbReference>
<accession>H2DE93</accession>
<name>H2DE93_9CAUD</name>
<dbReference type="GeneID" id="11605372"/>
<dbReference type="RefSeq" id="YP_005098467.1">
    <property type="nucleotide sequence ID" value="NC_016767.1"/>
</dbReference>
<sequence>MNAQDRSAVVSLLNYLATKYLHTSKEVRTAAAHFNVTLTTQHQKAERPFFNAADDARNFVVDVFRPNATTVHGERFDFHTQEEADFFAATQRGEVLVAHQTFLMHNGTPAAVTEWNGTTFIDWNGKTVRYDDADDALKAAVDGKLAPEPDALPLKKARELFKDFHSIDDAHAVGKRYVVGICMASFEGKLIKHGSYFEREHAVAAMNMIPQTRGIDIERCQLVVLAR</sequence>
<proteinExistence type="predicted"/>
<dbReference type="Proteomes" id="UP000007323">
    <property type="component" value="Segment"/>
</dbReference>
<organism evidence="1 2">
    <name type="scientific">Erwinia phage PEp14</name>
    <dbReference type="NCBI Taxonomy" id="1131315"/>
    <lineage>
        <taxon>Viruses</taxon>
        <taxon>Duplodnaviria</taxon>
        <taxon>Heunggongvirae</taxon>
        <taxon>Uroviricota</taxon>
        <taxon>Caudoviricetes</taxon>
        <taxon>Pavtokvirus</taxon>
        <taxon>Pavtokvirus PEp14</taxon>
    </lineage>
</organism>
<keyword evidence="2" id="KW-1185">Reference proteome</keyword>
<protein>
    <submittedName>
        <fullName evidence="1">Uncharacterized protein</fullName>
    </submittedName>
</protein>
<evidence type="ECO:0000313" key="1">
    <source>
        <dbReference type="EMBL" id="AEY69652.1"/>
    </source>
</evidence>
<gene>
    <name evidence="1" type="ORF">PEp14_00063</name>
</gene>